<evidence type="ECO:0000313" key="13">
    <source>
        <dbReference type="EMBL" id="MPW17305.1"/>
    </source>
</evidence>
<evidence type="ECO:0000256" key="6">
    <source>
        <dbReference type="ARBA" id="ARBA00022490"/>
    </source>
</evidence>
<dbReference type="EC" id="2.3.1.30" evidence="4"/>
<dbReference type="Pfam" id="PF00132">
    <property type="entry name" value="Hexapep"/>
    <property type="match status" value="1"/>
</dbReference>
<dbReference type="EMBL" id="WHNP01000007">
    <property type="protein sequence ID" value="MPW17305.1"/>
    <property type="molecule type" value="Genomic_DNA"/>
</dbReference>
<sequence length="287" mass="30033">MQTAALNPYDSLTAMFTRLREDIATIRERDPAARSAWEVLTCYPGLHALMFHRVAHACWRAKRRWLARFVSQCGRFMTGIEIHPGATVGRRVFIDHGMGVVIGETAEIGDDCTIYQGVTLGGTSLTRGAKRHPTLERGVIVGAGAKVLGGFTIGADAKIGSNAVVVKPVPAGGTAVGNPARVIMPATAATAARSPAADAKGADAKAAPARAAFCAYGITPNADDPVSLAIHGLIDHAATQTQRIDEIVAALERLGASLEALQGADAALVDLRRLSAVIQGKVEEAAR</sequence>
<accession>A0A7X1N8M8</accession>
<dbReference type="Gene3D" id="2.160.10.10">
    <property type="entry name" value="Hexapeptide repeat proteins"/>
    <property type="match status" value="1"/>
</dbReference>
<dbReference type="InterPro" id="IPR005881">
    <property type="entry name" value="Ser_O-AcTrfase"/>
</dbReference>
<evidence type="ECO:0000256" key="2">
    <source>
        <dbReference type="ARBA" id="ARBA00004876"/>
    </source>
</evidence>
<dbReference type="GO" id="GO:0006535">
    <property type="term" value="P:cysteine biosynthetic process from serine"/>
    <property type="evidence" value="ECO:0007669"/>
    <property type="project" value="InterPro"/>
</dbReference>
<keyword evidence="14" id="KW-1185">Reference proteome</keyword>
<evidence type="ECO:0000256" key="9">
    <source>
        <dbReference type="ARBA" id="ARBA00022737"/>
    </source>
</evidence>
<dbReference type="InterPro" id="IPR045304">
    <property type="entry name" value="LbH_SAT"/>
</dbReference>
<dbReference type="GO" id="GO:0009001">
    <property type="term" value="F:serine O-acetyltransferase activity"/>
    <property type="evidence" value="ECO:0007669"/>
    <property type="project" value="UniProtKB-EC"/>
</dbReference>
<dbReference type="AlphaFoldDB" id="A0A7X1N8M8"/>
<keyword evidence="11 13" id="KW-0012">Acyltransferase</keyword>
<evidence type="ECO:0000256" key="1">
    <source>
        <dbReference type="ARBA" id="ARBA00004496"/>
    </source>
</evidence>
<dbReference type="NCBIfam" id="TIGR01172">
    <property type="entry name" value="cysE"/>
    <property type="match status" value="1"/>
</dbReference>
<keyword evidence="9" id="KW-0677">Repeat</keyword>
<dbReference type="CDD" id="cd03354">
    <property type="entry name" value="LbH_SAT"/>
    <property type="match status" value="1"/>
</dbReference>
<dbReference type="PANTHER" id="PTHR42811">
    <property type="entry name" value="SERINE ACETYLTRANSFERASE"/>
    <property type="match status" value="1"/>
</dbReference>
<comment type="caution">
    <text evidence="13">The sequence shown here is derived from an EMBL/GenBank/DDBJ whole genome shotgun (WGS) entry which is preliminary data.</text>
</comment>
<evidence type="ECO:0000256" key="5">
    <source>
        <dbReference type="ARBA" id="ARBA00018522"/>
    </source>
</evidence>
<proteinExistence type="inferred from homology"/>
<evidence type="ECO:0000256" key="3">
    <source>
        <dbReference type="ARBA" id="ARBA00007274"/>
    </source>
</evidence>
<comment type="catalytic activity">
    <reaction evidence="12">
        <text>L-serine + acetyl-CoA = O-acetyl-L-serine + CoA</text>
        <dbReference type="Rhea" id="RHEA:24560"/>
        <dbReference type="ChEBI" id="CHEBI:33384"/>
        <dbReference type="ChEBI" id="CHEBI:57287"/>
        <dbReference type="ChEBI" id="CHEBI:57288"/>
        <dbReference type="ChEBI" id="CHEBI:58340"/>
        <dbReference type="EC" id="2.3.1.30"/>
    </reaction>
</comment>
<evidence type="ECO:0000256" key="11">
    <source>
        <dbReference type="ARBA" id="ARBA00023315"/>
    </source>
</evidence>
<dbReference type="FunFam" id="1.10.3130.10:FF:000003">
    <property type="entry name" value="Serine acetyltransferase"/>
    <property type="match status" value="1"/>
</dbReference>
<reference evidence="13 14" key="1">
    <citation type="submission" date="2019-10" db="EMBL/GenBank/DDBJ databases">
        <title>Paraburkholderia sp. isolated from nodules of Mimosa pudica from Brazilian Atlantic Forest soils.</title>
        <authorList>
            <person name="Paulitsch F."/>
            <person name="Hungria M."/>
            <person name="Dall'Agnol R."/>
        </authorList>
    </citation>
    <scope>NUCLEOTIDE SEQUENCE [LARGE SCALE GENOMIC DNA]</scope>
    <source>
        <strain evidence="13 14">CNPSo 3157</strain>
    </source>
</reference>
<evidence type="ECO:0000256" key="4">
    <source>
        <dbReference type="ARBA" id="ARBA00013266"/>
    </source>
</evidence>
<evidence type="ECO:0000256" key="8">
    <source>
        <dbReference type="ARBA" id="ARBA00022679"/>
    </source>
</evidence>
<dbReference type="InterPro" id="IPR001451">
    <property type="entry name" value="Hexapep"/>
</dbReference>
<keyword evidence="7" id="KW-0028">Amino-acid biosynthesis</keyword>
<comment type="subcellular location">
    <subcellularLocation>
        <location evidence="1">Cytoplasm</location>
    </subcellularLocation>
</comment>
<evidence type="ECO:0000256" key="12">
    <source>
        <dbReference type="ARBA" id="ARBA00049486"/>
    </source>
</evidence>
<dbReference type="SUPFAM" id="SSF51161">
    <property type="entry name" value="Trimeric LpxA-like enzymes"/>
    <property type="match status" value="1"/>
</dbReference>
<dbReference type="NCBIfam" id="NF041874">
    <property type="entry name" value="EPS_EpsC"/>
    <property type="match status" value="1"/>
</dbReference>
<dbReference type="Proteomes" id="UP000484381">
    <property type="component" value="Unassembled WGS sequence"/>
</dbReference>
<evidence type="ECO:0000256" key="10">
    <source>
        <dbReference type="ARBA" id="ARBA00023192"/>
    </source>
</evidence>
<comment type="pathway">
    <text evidence="2">Amino-acid biosynthesis; L-cysteine biosynthesis; L-cysteine from L-serine: step 1/2.</text>
</comment>
<keyword evidence="8 13" id="KW-0808">Transferase</keyword>
<dbReference type="Gene3D" id="1.10.3130.10">
    <property type="entry name" value="serine acetyltransferase, domain 1"/>
    <property type="match status" value="1"/>
</dbReference>
<dbReference type="InterPro" id="IPR053376">
    <property type="entry name" value="Serine_acetyltransferase"/>
</dbReference>
<keyword evidence="6" id="KW-0963">Cytoplasm</keyword>
<comment type="similarity">
    <text evidence="3">Belongs to the transferase hexapeptide repeat family.</text>
</comment>
<dbReference type="InterPro" id="IPR011004">
    <property type="entry name" value="Trimer_LpxA-like_sf"/>
</dbReference>
<dbReference type="FunFam" id="2.160.10.10:FF:000007">
    <property type="entry name" value="Serine acetyltransferase"/>
    <property type="match status" value="1"/>
</dbReference>
<evidence type="ECO:0000313" key="14">
    <source>
        <dbReference type="Proteomes" id="UP000484381"/>
    </source>
</evidence>
<gene>
    <name evidence="13" type="primary">cysE</name>
    <name evidence="13" type="ORF">GCT13_10275</name>
</gene>
<organism evidence="13 14">
    <name type="scientific">Paraburkholderia franconis</name>
    <dbReference type="NCBI Taxonomy" id="2654983"/>
    <lineage>
        <taxon>Bacteria</taxon>
        <taxon>Pseudomonadati</taxon>
        <taxon>Pseudomonadota</taxon>
        <taxon>Betaproteobacteria</taxon>
        <taxon>Burkholderiales</taxon>
        <taxon>Burkholderiaceae</taxon>
        <taxon>Paraburkholderia</taxon>
    </lineage>
</organism>
<dbReference type="InterPro" id="IPR042122">
    <property type="entry name" value="Ser_AcTrfase_N_sf"/>
</dbReference>
<protein>
    <recommendedName>
        <fullName evidence="5">Serine acetyltransferase</fullName>
        <ecNumber evidence="4">2.3.1.30</ecNumber>
    </recommendedName>
</protein>
<dbReference type="GO" id="GO:0005737">
    <property type="term" value="C:cytoplasm"/>
    <property type="evidence" value="ECO:0007669"/>
    <property type="project" value="UniProtKB-SubCell"/>
</dbReference>
<name>A0A7X1N8M8_9BURK</name>
<evidence type="ECO:0000256" key="7">
    <source>
        <dbReference type="ARBA" id="ARBA00022605"/>
    </source>
</evidence>
<keyword evidence="10" id="KW-0198">Cysteine biosynthesis</keyword>